<evidence type="ECO:0000256" key="1">
    <source>
        <dbReference type="ARBA" id="ARBA00023002"/>
    </source>
</evidence>
<sequence>MDGIQNFQMLIDGAWVDAADNGWFDSTSPIDGKVWARIPEATAADVDRAVRAADRAFAQGPWASMTPSQRGQCLRRLGDLLAEHSETLGWAETRDTGKMLKETRWQARYIGEFFHFYAGAADKIAGEVLPIDKPDLMVFTNREPLGVVAAVVPWNSQLFLSAVKIGPALAAGNTIVLKVSEHASVPMLEFGRLIAEAGFPPGVVNIVTGHAEVGRALTSHPLVARISFTGGPGAARHIIRNSAENLAEVSLELGGKSPFIVFDDADLESAVNGSVAGIFGATGQSCVAGSRLILHANVADAFLEQMIGLARGIRIGDPMADDTQMGPLCTEGQLRHIEAQIALARQEGGRVLTGGQQPAGLGGTYFEPTIIDCPHPDLTILDTELFGPVLSVLRFNTEEEAIALANAGTHGLAAGIFTRDGARQMRMARAIRAGIVWINTYRVVSPIAAFGGVKGSGYGRESGFQAMFDYTRPKTIWVNTSSEPIANPFVMR</sequence>
<reference evidence="5" key="1">
    <citation type="submission" date="2024-02" db="EMBL/GenBank/DDBJ databases">
        <title>Genome sequences of strain Gemmobacter sp. JM10B15.</title>
        <authorList>
            <person name="Zhang M."/>
        </authorList>
    </citation>
    <scope>NUCLEOTIDE SEQUENCE</scope>
    <source>
        <strain evidence="5">JM10B15</strain>
    </source>
</reference>
<evidence type="ECO:0000313" key="5">
    <source>
        <dbReference type="EMBL" id="MEH7828099.1"/>
    </source>
</evidence>
<comment type="caution">
    <text evidence="5">The sequence shown here is derived from an EMBL/GenBank/DDBJ whole genome shotgun (WGS) entry which is preliminary data.</text>
</comment>
<name>A0ABU8BVI6_9RHOB</name>
<accession>A0ABU8BVI6</accession>
<feature type="active site" evidence="2">
    <location>
        <position position="252"/>
    </location>
</feature>
<gene>
    <name evidence="5" type="ORF">V6590_08050</name>
</gene>
<comment type="similarity">
    <text evidence="3">Belongs to the aldehyde dehydrogenase family.</text>
</comment>
<dbReference type="PANTHER" id="PTHR11699">
    <property type="entry name" value="ALDEHYDE DEHYDROGENASE-RELATED"/>
    <property type="match status" value="1"/>
</dbReference>
<dbReference type="InterPro" id="IPR016163">
    <property type="entry name" value="Ald_DH_C"/>
</dbReference>
<evidence type="ECO:0000259" key="4">
    <source>
        <dbReference type="Pfam" id="PF00171"/>
    </source>
</evidence>
<dbReference type="PROSITE" id="PS00070">
    <property type="entry name" value="ALDEHYDE_DEHYDR_CYS"/>
    <property type="match status" value="1"/>
</dbReference>
<dbReference type="SUPFAM" id="SSF53720">
    <property type="entry name" value="ALDH-like"/>
    <property type="match status" value="1"/>
</dbReference>
<keyword evidence="6" id="KW-1185">Reference proteome</keyword>
<proteinExistence type="inferred from homology"/>
<feature type="domain" description="Aldehyde dehydrogenase" evidence="4">
    <location>
        <begin position="15"/>
        <end position="476"/>
    </location>
</feature>
<dbReference type="Pfam" id="PF00171">
    <property type="entry name" value="Aldedh"/>
    <property type="match status" value="1"/>
</dbReference>
<dbReference type="Proteomes" id="UP001431963">
    <property type="component" value="Unassembled WGS sequence"/>
</dbReference>
<evidence type="ECO:0000313" key="6">
    <source>
        <dbReference type="Proteomes" id="UP001431963"/>
    </source>
</evidence>
<dbReference type="Gene3D" id="3.40.605.10">
    <property type="entry name" value="Aldehyde Dehydrogenase, Chain A, domain 1"/>
    <property type="match status" value="1"/>
</dbReference>
<dbReference type="InterPro" id="IPR029510">
    <property type="entry name" value="Ald_DH_CS_GLU"/>
</dbReference>
<dbReference type="InterPro" id="IPR016162">
    <property type="entry name" value="Ald_DH_N"/>
</dbReference>
<protein>
    <submittedName>
        <fullName evidence="5">Aldehyde dehydrogenase</fullName>
    </submittedName>
</protein>
<evidence type="ECO:0000256" key="3">
    <source>
        <dbReference type="RuleBase" id="RU003345"/>
    </source>
</evidence>
<dbReference type="EMBL" id="JBALHR010000003">
    <property type="protein sequence ID" value="MEH7828099.1"/>
    <property type="molecule type" value="Genomic_DNA"/>
</dbReference>
<dbReference type="Gene3D" id="3.40.309.10">
    <property type="entry name" value="Aldehyde Dehydrogenase, Chain A, domain 2"/>
    <property type="match status" value="1"/>
</dbReference>
<dbReference type="PROSITE" id="PS00687">
    <property type="entry name" value="ALDEHYDE_DEHYDR_GLU"/>
    <property type="match status" value="1"/>
</dbReference>
<dbReference type="InterPro" id="IPR015590">
    <property type="entry name" value="Aldehyde_DH_dom"/>
</dbReference>
<dbReference type="InterPro" id="IPR016161">
    <property type="entry name" value="Ald_DH/histidinol_DH"/>
</dbReference>
<organism evidence="5 6">
    <name type="scientific">Gemmobacter denitrificans</name>
    <dbReference type="NCBI Taxonomy" id="3123040"/>
    <lineage>
        <taxon>Bacteria</taxon>
        <taxon>Pseudomonadati</taxon>
        <taxon>Pseudomonadota</taxon>
        <taxon>Alphaproteobacteria</taxon>
        <taxon>Rhodobacterales</taxon>
        <taxon>Paracoccaceae</taxon>
        <taxon>Gemmobacter</taxon>
    </lineage>
</organism>
<dbReference type="RefSeq" id="WP_335421684.1">
    <property type="nucleotide sequence ID" value="NZ_JBALHR010000003.1"/>
</dbReference>
<keyword evidence="1 3" id="KW-0560">Oxidoreductase</keyword>
<dbReference type="CDD" id="cd07114">
    <property type="entry name" value="ALDH_DhaS"/>
    <property type="match status" value="1"/>
</dbReference>
<dbReference type="InterPro" id="IPR016160">
    <property type="entry name" value="Ald_DH_CS_CYS"/>
</dbReference>
<evidence type="ECO:0000256" key="2">
    <source>
        <dbReference type="PROSITE-ProRule" id="PRU10007"/>
    </source>
</evidence>